<dbReference type="KEGG" id="oxy:HCG48_09920"/>
<protein>
    <submittedName>
        <fullName evidence="3">NUDIX domain-containing protein</fullName>
    </submittedName>
</protein>
<reference evidence="3 4" key="1">
    <citation type="submission" date="2020-04" db="EMBL/GenBank/DDBJ databases">
        <authorList>
            <person name="Basu S."/>
            <person name="Maruthanayagam V."/>
            <person name="Chakraborty S."/>
            <person name="Pramanik A."/>
            <person name="Mukherjee J."/>
            <person name="Brink B."/>
        </authorList>
    </citation>
    <scope>NUCLEOTIDE SEQUENCE [LARGE SCALE GENOMIC DNA]</scope>
    <source>
        <strain evidence="3 4">AP17</strain>
    </source>
</reference>
<organism evidence="3 4">
    <name type="scientific">Oxynema aestuarii AP17</name>
    <dbReference type="NCBI Taxonomy" id="2064643"/>
    <lineage>
        <taxon>Bacteria</taxon>
        <taxon>Bacillati</taxon>
        <taxon>Cyanobacteriota</taxon>
        <taxon>Cyanophyceae</taxon>
        <taxon>Oscillatoriophycideae</taxon>
        <taxon>Oscillatoriales</taxon>
        <taxon>Oscillatoriaceae</taxon>
        <taxon>Oxynema</taxon>
        <taxon>Oxynema aestuarii</taxon>
    </lineage>
</organism>
<dbReference type="EMBL" id="CP051167">
    <property type="protein sequence ID" value="QIZ70862.1"/>
    <property type="molecule type" value="Genomic_DNA"/>
</dbReference>
<dbReference type="RefSeq" id="WP_168569017.1">
    <property type="nucleotide sequence ID" value="NZ_CP051167.1"/>
</dbReference>
<evidence type="ECO:0000313" key="4">
    <source>
        <dbReference type="Proteomes" id="UP000500857"/>
    </source>
</evidence>
<dbReference type="InterPro" id="IPR000086">
    <property type="entry name" value="NUDIX_hydrolase_dom"/>
</dbReference>
<dbReference type="PROSITE" id="PS51462">
    <property type="entry name" value="NUDIX"/>
    <property type="match status" value="1"/>
</dbReference>
<keyword evidence="1" id="KW-0378">Hydrolase</keyword>
<gene>
    <name evidence="3" type="ORF">HCG48_09920</name>
</gene>
<dbReference type="GO" id="GO:0006754">
    <property type="term" value="P:ATP biosynthetic process"/>
    <property type="evidence" value="ECO:0007669"/>
    <property type="project" value="TreeGrafter"/>
</dbReference>
<evidence type="ECO:0000256" key="1">
    <source>
        <dbReference type="ARBA" id="ARBA00022801"/>
    </source>
</evidence>
<evidence type="ECO:0000313" key="3">
    <source>
        <dbReference type="EMBL" id="QIZ70862.1"/>
    </source>
</evidence>
<dbReference type="GO" id="GO:0004081">
    <property type="term" value="F:bis(5'-nucleosyl)-tetraphosphatase (asymmetrical) activity"/>
    <property type="evidence" value="ECO:0007669"/>
    <property type="project" value="TreeGrafter"/>
</dbReference>
<proteinExistence type="predicted"/>
<dbReference type="Proteomes" id="UP000500857">
    <property type="component" value="Chromosome"/>
</dbReference>
<name>A0A6H1TW87_9CYAN</name>
<dbReference type="PANTHER" id="PTHR21340:SF0">
    <property type="entry name" value="BIS(5'-NUCLEOSYL)-TETRAPHOSPHATASE [ASYMMETRICAL]"/>
    <property type="match status" value="1"/>
</dbReference>
<dbReference type="SUPFAM" id="SSF55811">
    <property type="entry name" value="Nudix"/>
    <property type="match status" value="1"/>
</dbReference>
<dbReference type="AlphaFoldDB" id="A0A6H1TW87"/>
<feature type="domain" description="Nudix hydrolase" evidence="2">
    <location>
        <begin position="2"/>
        <end position="136"/>
    </location>
</feature>
<dbReference type="GO" id="GO:0006167">
    <property type="term" value="P:AMP biosynthetic process"/>
    <property type="evidence" value="ECO:0007669"/>
    <property type="project" value="TreeGrafter"/>
</dbReference>
<dbReference type="InterPro" id="IPR015797">
    <property type="entry name" value="NUDIX_hydrolase-like_dom_sf"/>
</dbReference>
<evidence type="ECO:0000259" key="2">
    <source>
        <dbReference type="PROSITE" id="PS51462"/>
    </source>
</evidence>
<dbReference type="Gene3D" id="3.90.79.10">
    <property type="entry name" value="Nucleoside Triphosphate Pyrophosphohydrolase"/>
    <property type="match status" value="1"/>
</dbReference>
<dbReference type="Pfam" id="PF00293">
    <property type="entry name" value="NUDIX"/>
    <property type="match status" value="1"/>
</dbReference>
<keyword evidence="4" id="KW-1185">Reference proteome</keyword>
<dbReference type="PANTHER" id="PTHR21340">
    <property type="entry name" value="DIADENOSINE 5,5-P1,P4-TETRAPHOSPHATE PYROPHOSPHOHYDROLASE MUTT"/>
    <property type="match status" value="1"/>
</dbReference>
<sequence>MLKVKSCGVLVMQNLPQTSFLLMVKPNRYDLPKGHLEAGEDELTCALRELYEETAIPAEAIALDPTFRFHEVYQVKNYKRHGGQTVEKTLIIFLGWLQKPIEIHPCEHDDFIWMQWNPPHQIQPRTIDPLLKKVETHFSYRKIK</sequence>
<dbReference type="InterPro" id="IPR051325">
    <property type="entry name" value="Nudix_hydrolase_domain"/>
</dbReference>
<accession>A0A6H1TW87</accession>